<evidence type="ECO:0000313" key="2">
    <source>
        <dbReference type="EMBL" id="CUP47370.1"/>
    </source>
</evidence>
<evidence type="ECO:0000259" key="1">
    <source>
        <dbReference type="Pfam" id="PF07883"/>
    </source>
</evidence>
<evidence type="ECO:0000313" key="3">
    <source>
        <dbReference type="Proteomes" id="UP000095651"/>
    </source>
</evidence>
<dbReference type="GO" id="GO:0016853">
    <property type="term" value="F:isomerase activity"/>
    <property type="evidence" value="ECO:0007669"/>
    <property type="project" value="UniProtKB-KW"/>
</dbReference>
<reference evidence="2 3" key="1">
    <citation type="submission" date="2015-09" db="EMBL/GenBank/DDBJ databases">
        <authorList>
            <consortium name="Pathogen Informatics"/>
        </authorList>
    </citation>
    <scope>NUCLEOTIDE SEQUENCE [LARGE SCALE GENOMIC DNA]</scope>
    <source>
        <strain evidence="2 3">2789STDY5608850</strain>
    </source>
</reference>
<gene>
    <name evidence="2" type="ORF">ERS852407_06041</name>
</gene>
<dbReference type="RefSeq" id="WP_055660864.1">
    <property type="nucleotide sequence ID" value="NZ_CABIXC010000036.1"/>
</dbReference>
<dbReference type="InterPro" id="IPR011051">
    <property type="entry name" value="RmlC_Cupin_sf"/>
</dbReference>
<dbReference type="Gene3D" id="2.60.120.10">
    <property type="entry name" value="Jelly Rolls"/>
    <property type="match status" value="1"/>
</dbReference>
<organism evidence="2 3">
    <name type="scientific">Hungatella hathewayi</name>
    <dbReference type="NCBI Taxonomy" id="154046"/>
    <lineage>
        <taxon>Bacteria</taxon>
        <taxon>Bacillati</taxon>
        <taxon>Bacillota</taxon>
        <taxon>Clostridia</taxon>
        <taxon>Lachnospirales</taxon>
        <taxon>Lachnospiraceae</taxon>
        <taxon>Hungatella</taxon>
    </lineage>
</organism>
<proteinExistence type="predicted"/>
<dbReference type="InterPro" id="IPR013096">
    <property type="entry name" value="Cupin_2"/>
</dbReference>
<dbReference type="Proteomes" id="UP000095651">
    <property type="component" value="Unassembled WGS sequence"/>
</dbReference>
<keyword evidence="2" id="KW-0413">Isomerase</keyword>
<dbReference type="SUPFAM" id="SSF51182">
    <property type="entry name" value="RmlC-like cupins"/>
    <property type="match status" value="2"/>
</dbReference>
<feature type="domain" description="Cupin type-2" evidence="1">
    <location>
        <begin position="164"/>
        <end position="220"/>
    </location>
</feature>
<dbReference type="InterPro" id="IPR014710">
    <property type="entry name" value="RmlC-like_jellyroll"/>
</dbReference>
<accession>A0A174NLD8</accession>
<dbReference type="EMBL" id="CYZE01000036">
    <property type="protein sequence ID" value="CUP47370.1"/>
    <property type="molecule type" value="Genomic_DNA"/>
</dbReference>
<sequence>MNVISYVKREDILFHRVSEGYCRGEMLPGAMEGIFTNKCRIEAGARVWPTCYADRVTALFIFKGTGRIRSGSQVFEITERCLFCPDFDHEEYSIEADTEMEYLELSQRMSEEDWKHHEMYHIVLPWFHTHSNWHLYIEGFRASELKSYAVLHQYYVSRMSLGEVIGPGEARLEPHTHPELYQWFYGLPGTDPFLFKAQDEEVEVREGDWICIPNEVAHIVSPMKSGDYIDYVWFEVVVPGKEMCPYFY</sequence>
<dbReference type="AlphaFoldDB" id="A0A174NLD8"/>
<name>A0A174NLD8_9FIRM</name>
<dbReference type="Pfam" id="PF07883">
    <property type="entry name" value="Cupin_2"/>
    <property type="match status" value="1"/>
</dbReference>
<protein>
    <submittedName>
        <fullName evidence="2">Predicted mannose-6-phosphate isomerase</fullName>
    </submittedName>
</protein>